<feature type="compositionally biased region" description="Low complexity" evidence="1">
    <location>
        <begin position="8"/>
        <end position="21"/>
    </location>
</feature>
<dbReference type="SMART" id="SM00367">
    <property type="entry name" value="LRR_CC"/>
    <property type="match status" value="12"/>
</dbReference>
<dbReference type="Pfam" id="PF25372">
    <property type="entry name" value="DUF7885"/>
    <property type="match status" value="1"/>
</dbReference>
<feature type="compositionally biased region" description="Acidic residues" evidence="1">
    <location>
        <begin position="927"/>
        <end position="947"/>
    </location>
</feature>
<feature type="region of interest" description="Disordered" evidence="1">
    <location>
        <begin position="316"/>
        <end position="336"/>
    </location>
</feature>
<evidence type="ECO:0000259" key="2">
    <source>
        <dbReference type="Pfam" id="PF25372"/>
    </source>
</evidence>
<dbReference type="InterPro" id="IPR032675">
    <property type="entry name" value="LRR_dom_sf"/>
</dbReference>
<dbReference type="GO" id="GO:0031146">
    <property type="term" value="P:SCF-dependent proteasomal ubiquitin-dependent protein catabolic process"/>
    <property type="evidence" value="ECO:0007669"/>
    <property type="project" value="TreeGrafter"/>
</dbReference>
<dbReference type="Gene3D" id="3.80.10.10">
    <property type="entry name" value="Ribonuclease Inhibitor"/>
    <property type="match status" value="4"/>
</dbReference>
<feature type="region of interest" description="Disordered" evidence="1">
    <location>
        <begin position="1"/>
        <end position="64"/>
    </location>
</feature>
<protein>
    <recommendedName>
        <fullName evidence="2">F-box/LRR-repeat protein 15-like leucin rich repeat domain-containing protein</fullName>
    </recommendedName>
</protein>
<proteinExistence type="predicted"/>
<feature type="region of interest" description="Disordered" evidence="1">
    <location>
        <begin position="94"/>
        <end position="171"/>
    </location>
</feature>
<dbReference type="PANTHER" id="PTHR13318">
    <property type="entry name" value="PARTNER OF PAIRED, ISOFORM B-RELATED"/>
    <property type="match status" value="1"/>
</dbReference>
<dbReference type="Pfam" id="PF13516">
    <property type="entry name" value="LRR_6"/>
    <property type="match status" value="5"/>
</dbReference>
<name>A0A7S1FZ44_9STRA</name>
<gene>
    <name evidence="3" type="ORF">CHYS00102_LOCUS25802</name>
</gene>
<dbReference type="EMBL" id="HBFR01035417">
    <property type="protein sequence ID" value="CAD8898586.1"/>
    <property type="molecule type" value="Transcribed_RNA"/>
</dbReference>
<feature type="compositionally biased region" description="Basic and acidic residues" evidence="1">
    <location>
        <begin position="966"/>
        <end position="979"/>
    </location>
</feature>
<feature type="compositionally biased region" description="Basic residues" evidence="1">
    <location>
        <begin position="44"/>
        <end position="62"/>
    </location>
</feature>
<organism evidence="3">
    <name type="scientific">Corethron hystrix</name>
    <dbReference type="NCBI Taxonomy" id="216773"/>
    <lineage>
        <taxon>Eukaryota</taxon>
        <taxon>Sar</taxon>
        <taxon>Stramenopiles</taxon>
        <taxon>Ochrophyta</taxon>
        <taxon>Bacillariophyta</taxon>
        <taxon>Coscinodiscophyceae</taxon>
        <taxon>Corethrophycidae</taxon>
        <taxon>Corethrales</taxon>
        <taxon>Corethraceae</taxon>
        <taxon>Corethron</taxon>
    </lineage>
</organism>
<feature type="domain" description="F-box/LRR-repeat protein 15-like leucin rich repeat" evidence="2">
    <location>
        <begin position="426"/>
        <end position="602"/>
    </location>
</feature>
<evidence type="ECO:0000256" key="1">
    <source>
        <dbReference type="SAM" id="MobiDB-lite"/>
    </source>
</evidence>
<feature type="region of interest" description="Disordered" evidence="1">
    <location>
        <begin position="897"/>
        <end position="979"/>
    </location>
</feature>
<feature type="compositionally biased region" description="Basic and acidic residues" evidence="1">
    <location>
        <begin position="274"/>
        <end position="295"/>
    </location>
</feature>
<dbReference type="InterPro" id="IPR006553">
    <property type="entry name" value="Leu-rich_rpt_Cys-con_subtyp"/>
</dbReference>
<dbReference type="SUPFAM" id="SSF52047">
    <property type="entry name" value="RNI-like"/>
    <property type="match status" value="2"/>
</dbReference>
<sequence>MWSAFVRSGSSGPSSPSSSSSRDLSETAPAMPATGDSPPPTLSGRRRRRLSARPMKSRRKHSINYEVADDAILHLYDTHDNYVLDVDAPRPLFSPAAPVPSSSDDEDDEDAASSHYRLASEASVASEPPPPSPAHRPRSATTTAASVSSASGVDPRLHTSWMHSSPLSHRSPKSLYELSLDATCRSLPYMDGSLPAGLPREIACAIVHSLQRHGAINSNTLSKLRHCEDVGTLSLSNSRGVGDAWVRVLMEHEGHEEDPEEEEPVGSNWQGYGDDTKMTSAHDHLSKKEDIDRDPNTPTLAILHLLPQQNISIVPYPNEASRMDPPQDPNNDNTKDDCEDIFHDTNHTIEDMVQKKLLPSHESLLPTPLPRRVPRLMSNLRTLDLRSSARLTDRGLLRLPPLPNLSVARLDDCINISGRGLLFLRRSKNLTSLSLTHCRHLTDEGLVNLSAAGESLASLAVGGCRLLTDAGVGALATCVNIQRLDLSQCDLVTDAGLDALVNMSKLRELNLGWCRSVTDRGVGKVCRHPGRDETLKALTLARCGVTDGALGHLARLRALIELDLNGCARVGSQALGEALDKGMGNLRSLDVSYCPGIIRASWQHKIPTLRSLDLKYSSVRDSHLTHFTSLPCLEDLNLDSCPISDWSLAHLASGIAPRLRSLDLADTDISDAGLAYVGNFCHLAHLSLFYCNITNAGLRHLENLTTLETLNLDSRDIGDEGLVHLHRLSNLRSLDLFSGRITDIGCGYLSRLSSLESLELCGGGVGDRGCARLADMSSLTSLNLSQNERITNQGAAALAAPGRLPRMRALNLSHTGVDVRAVRCLGGMVGLQSLALYGCQGLDDRSAEVLRSKLPTLKCLRTHGMAKKGGPMGRQEVPARGWLRRVNLRMTAVANITNPDGNLPGHVLTLDESESQESNSSSGGSSEDGDEDDVDDQDVADTDDNDNNDSGTGADEGLQEEDEDDSRYVEDHDNINTDF</sequence>
<reference evidence="3" key="1">
    <citation type="submission" date="2021-01" db="EMBL/GenBank/DDBJ databases">
        <authorList>
            <person name="Corre E."/>
            <person name="Pelletier E."/>
            <person name="Niang G."/>
            <person name="Scheremetjew M."/>
            <person name="Finn R."/>
            <person name="Kale V."/>
            <person name="Holt S."/>
            <person name="Cochrane G."/>
            <person name="Meng A."/>
            <person name="Brown T."/>
            <person name="Cohen L."/>
        </authorList>
    </citation>
    <scope>NUCLEOTIDE SEQUENCE</scope>
    <source>
        <strain evidence="3">308</strain>
    </source>
</reference>
<dbReference type="GO" id="GO:0019005">
    <property type="term" value="C:SCF ubiquitin ligase complex"/>
    <property type="evidence" value="ECO:0007669"/>
    <property type="project" value="TreeGrafter"/>
</dbReference>
<dbReference type="AlphaFoldDB" id="A0A7S1FZ44"/>
<accession>A0A7S1FZ44</accession>
<feature type="compositionally biased region" description="Low complexity" evidence="1">
    <location>
        <begin position="916"/>
        <end position="925"/>
    </location>
</feature>
<dbReference type="InterPro" id="IPR057207">
    <property type="entry name" value="FBXL15_LRR"/>
</dbReference>
<evidence type="ECO:0000313" key="3">
    <source>
        <dbReference type="EMBL" id="CAD8898586.1"/>
    </source>
</evidence>
<feature type="compositionally biased region" description="Low complexity" evidence="1">
    <location>
        <begin position="139"/>
        <end position="151"/>
    </location>
</feature>
<dbReference type="InterPro" id="IPR001611">
    <property type="entry name" value="Leu-rich_rpt"/>
</dbReference>
<feature type="region of interest" description="Disordered" evidence="1">
    <location>
        <begin position="253"/>
        <end position="296"/>
    </location>
</feature>